<feature type="compositionally biased region" description="Polar residues" evidence="1">
    <location>
        <begin position="171"/>
        <end position="187"/>
    </location>
</feature>
<dbReference type="InterPro" id="IPR051342">
    <property type="entry name" value="PDZ_scaffold"/>
</dbReference>
<dbReference type="PANTHER" id="PTHR19964:SF93">
    <property type="entry name" value="INACTIVATION-NO-AFTER-POTENTIAL D PROTEIN"/>
    <property type="match status" value="1"/>
</dbReference>
<dbReference type="PANTHER" id="PTHR19964">
    <property type="entry name" value="MULTIPLE PDZ DOMAIN PROTEIN"/>
    <property type="match status" value="1"/>
</dbReference>
<dbReference type="PROSITE" id="PS50106">
    <property type="entry name" value="PDZ"/>
    <property type="match status" value="5"/>
</dbReference>
<dbReference type="CDD" id="cd23064">
    <property type="entry name" value="PDZ3_INAD-like"/>
    <property type="match status" value="1"/>
</dbReference>
<feature type="domain" description="PDZ" evidence="2">
    <location>
        <begin position="349"/>
        <end position="433"/>
    </location>
</feature>
<dbReference type="InterPro" id="IPR001478">
    <property type="entry name" value="PDZ"/>
</dbReference>
<feature type="compositionally biased region" description="Gly residues" evidence="1">
    <location>
        <begin position="153"/>
        <end position="167"/>
    </location>
</feature>
<sequence length="659" mass="72680">MVQFLGKQGTAGVFISFGMHNPFPELIHMVTLDKTGKKSFGICIVRGEVKDSPNTKTTGIFIKGIVPDSPAHLCGRLKVGDRILSLNGKDVRNSTEQAVIDLIKEADFKIELEIQTFDKSDEQQAKSDPRSNGYMQAKNKFNQEQTTNNNASGGQGMGQGQGQGQGMAGMNRQQSMQKRNTTFTASMRQKHSNYADEDDEDTRDMTGRIRTEAGYEIDRASAGNCKLNKQEKDRDKEQEDEFGYTMAKINKRYNMMKDLRRIEVQRDASKPLGLALAGHKDRQKMACFVAGVDPNGALGSVDIKPGDEIVEVNGNVLKNRCHLNASAVFKKFPTASDETKFIFDQFPKARTVQVRKEGFLGIMVIYGKHAEVGSGIFISDLREGSNAELAGVKVGDMLLAVNQDVTLESNYDDATGLLKRAEGVVTMILLTLKSEEAIKAEKAAEEKKKEEAKKEEEKPQEPATAEIKPNKKILIELKVEKKPMGVIVCGGKNNHVTTGCVITHVYPEGQVAADKRLKIFDHICDINGTPIHVGSMTTLKVHQLFHTTYEKAVTLTVFRADPPELEKFNVDLMKKAGKELGLSLSPNEIGCTIADLIQGQYPEIDSKLQRGDIITKFNGDALEGLPFQVCYALFKGANGKVSMEVTRPKPTLRTEAPKA</sequence>
<feature type="domain" description="PDZ" evidence="2">
    <location>
        <begin position="29"/>
        <end position="118"/>
    </location>
</feature>
<dbReference type="Pfam" id="PF00595">
    <property type="entry name" value="PDZ"/>
    <property type="match status" value="5"/>
</dbReference>
<protein>
    <submittedName>
        <fullName evidence="3">MIP15238p</fullName>
    </submittedName>
</protein>
<gene>
    <name evidence="3" type="primary">inaD-RA</name>
</gene>
<evidence type="ECO:0000256" key="1">
    <source>
        <dbReference type="SAM" id="MobiDB-lite"/>
    </source>
</evidence>
<dbReference type="CDD" id="cd23063">
    <property type="entry name" value="PDZ1_INAD-like"/>
    <property type="match status" value="1"/>
</dbReference>
<evidence type="ECO:0000259" key="2">
    <source>
        <dbReference type="PROSITE" id="PS50106"/>
    </source>
</evidence>
<feature type="domain" description="PDZ" evidence="2">
    <location>
        <begin position="474"/>
        <end position="537"/>
    </location>
</feature>
<dbReference type="CDD" id="cd23065">
    <property type="entry name" value="PDZ4_INAD-like"/>
    <property type="match status" value="1"/>
</dbReference>
<dbReference type="OrthoDB" id="438726at2759"/>
<dbReference type="FunFam" id="2.30.42.10:FF:000293">
    <property type="entry name" value="Inactivation-no-after-potential D protein"/>
    <property type="match status" value="1"/>
</dbReference>
<organism evidence="3">
    <name type="scientific">Drosophila melanogaster</name>
    <name type="common">Fruit fly</name>
    <dbReference type="NCBI Taxonomy" id="7227"/>
    <lineage>
        <taxon>Eukaryota</taxon>
        <taxon>Metazoa</taxon>
        <taxon>Ecdysozoa</taxon>
        <taxon>Arthropoda</taxon>
        <taxon>Hexapoda</taxon>
        <taxon>Insecta</taxon>
        <taxon>Pterygota</taxon>
        <taxon>Neoptera</taxon>
        <taxon>Endopterygota</taxon>
        <taxon>Diptera</taxon>
        <taxon>Brachycera</taxon>
        <taxon>Muscomorpha</taxon>
        <taxon>Ephydroidea</taxon>
        <taxon>Drosophilidae</taxon>
        <taxon>Drosophila</taxon>
        <taxon>Sophophora</taxon>
    </lineage>
</organism>
<dbReference type="Gene3D" id="2.30.42.10">
    <property type="match status" value="5"/>
</dbReference>
<reference evidence="3" key="1">
    <citation type="submission" date="2009-12" db="EMBL/GenBank/DDBJ databases">
        <authorList>
            <person name="Carlson J."/>
            <person name="Booth B."/>
            <person name="Frise E."/>
            <person name="Sandler J."/>
            <person name="Wan K."/>
            <person name="Yu C."/>
            <person name="Celniker S."/>
        </authorList>
    </citation>
    <scope>NUCLEOTIDE SEQUENCE</scope>
</reference>
<feature type="domain" description="PDZ" evidence="2">
    <location>
        <begin position="261"/>
        <end position="331"/>
    </location>
</feature>
<name>D3DMI7_DROME</name>
<dbReference type="AlphaFoldDB" id="D3DMI7"/>
<dbReference type="VEuPathDB" id="VectorBase:FBgn0001263"/>
<evidence type="ECO:0000313" key="3">
    <source>
        <dbReference type="EMBL" id="ADA53595.1"/>
    </source>
</evidence>
<accession>D3DMI7</accession>
<dbReference type="EMBL" id="BT120056">
    <property type="protein sequence ID" value="ADA53595.1"/>
    <property type="molecule type" value="mRNA"/>
</dbReference>
<dbReference type="SMART" id="SM00228">
    <property type="entry name" value="PDZ"/>
    <property type="match status" value="5"/>
</dbReference>
<feature type="region of interest" description="Disordered" evidence="1">
    <location>
        <begin position="145"/>
        <end position="204"/>
    </location>
</feature>
<feature type="region of interest" description="Disordered" evidence="1">
    <location>
        <begin position="443"/>
        <end position="466"/>
    </location>
</feature>
<dbReference type="ExpressionAtlas" id="D3DMI7">
    <property type="expression patterns" value="baseline and differential"/>
</dbReference>
<dbReference type="SUPFAM" id="SSF50156">
    <property type="entry name" value="PDZ domain-like"/>
    <property type="match status" value="5"/>
</dbReference>
<dbReference type="CDD" id="cd23066">
    <property type="entry name" value="PDZ5_INAD-like"/>
    <property type="match status" value="1"/>
</dbReference>
<dbReference type="InterPro" id="IPR036034">
    <property type="entry name" value="PDZ_sf"/>
</dbReference>
<feature type="domain" description="PDZ" evidence="2">
    <location>
        <begin position="569"/>
        <end position="649"/>
    </location>
</feature>
<proteinExistence type="evidence at transcript level"/>
<feature type="compositionally biased region" description="Basic and acidic residues" evidence="1">
    <location>
        <begin position="443"/>
        <end position="460"/>
    </location>
</feature>